<organism evidence="5 6">
    <name type="scientific">Anthostomella pinea</name>
    <dbReference type="NCBI Taxonomy" id="933095"/>
    <lineage>
        <taxon>Eukaryota</taxon>
        <taxon>Fungi</taxon>
        <taxon>Dikarya</taxon>
        <taxon>Ascomycota</taxon>
        <taxon>Pezizomycotina</taxon>
        <taxon>Sordariomycetes</taxon>
        <taxon>Xylariomycetidae</taxon>
        <taxon>Xylariales</taxon>
        <taxon>Xylariaceae</taxon>
        <taxon>Anthostomella</taxon>
    </lineage>
</organism>
<keyword evidence="2" id="KW-0813">Transport</keyword>
<sequence length="751" mass="87554">MDAPPVKLSELLRHPEDLDKIPALKLEFTRKKAAVDSQLRGGLRDQLETTQAGMNGLTDGQKTVQAIRDEMMKIDKLCSESQNMIKDFTSINMVSQAHRNFGAVETMVDNLQTFNDRLNRVENMLREDEEDKENMPNLLRAHYELTQLRNIRDDAMEQIERADDLSLQSTLEDYFARLDEAIDWFDEHIGLIALNMINLLVANNDGLVVRLAIIVEAEEKSDQRVEALQEALKDHREMATRFQSITDGAKKVRGYKEKFIKAITVNCEGQFAESRGEFFDDPTKLDKIMKWYFNDLNAVKQGMVHLMPKKWKILKTYGDIYHQLMHDFLVDLIDDPESSSGNTLEIVNWPEKYYKKMRKLGFQEADLKPHVIDNRESELVKDFRQLIIKFLDEWIERIFAQERRDFAERNVEGSNLDTDEYGYFRTRNLVDMWRMLREQVDAAANSQRSDVAEGVIDAMFIRLRGRQQSFQKMLEDEGAKYEANQVPELEGFQALQDWLVATANDQMACIDDNEEEGRFAYLTSFKQKFEPLVTPQYMERAETEVELLRDGYVDFSTWCINKFVKLIIAVDFRTVVTSFFTPGWYSNTAMKQMIVTFEEYVGDYQQVLHHSLVEIFVEIFADELLARYLMCVRNKGAKFKRTDPFQDKIFNDISTAFEFFRGLPNADVGGTITQTWRVTEYFLQLLTAEKEAVPDVFQEFKSRYWDLQITWVEAVLRARDDFERSMLNSVKARAAQMDVVRGPETIMGKVK</sequence>
<comment type="similarity">
    <text evidence="1">Belongs to the SEC6 family.</text>
</comment>
<evidence type="ECO:0000256" key="4">
    <source>
        <dbReference type="SAM" id="Coils"/>
    </source>
</evidence>
<dbReference type="GO" id="GO:0006887">
    <property type="term" value="P:exocytosis"/>
    <property type="evidence" value="ECO:0007669"/>
    <property type="project" value="UniProtKB-KW"/>
</dbReference>
<accession>A0AAI8VV24</accession>
<dbReference type="PANTHER" id="PTHR21292:SF1">
    <property type="entry name" value="EXOCYST COMPLEX COMPONENT 3"/>
    <property type="match status" value="1"/>
</dbReference>
<evidence type="ECO:0000256" key="1">
    <source>
        <dbReference type="ARBA" id="ARBA00009447"/>
    </source>
</evidence>
<evidence type="ECO:0000256" key="3">
    <source>
        <dbReference type="ARBA" id="ARBA00022483"/>
    </source>
</evidence>
<dbReference type="GO" id="GO:0000145">
    <property type="term" value="C:exocyst"/>
    <property type="evidence" value="ECO:0007669"/>
    <property type="project" value="InterPro"/>
</dbReference>
<dbReference type="FunFam" id="1.10.357.70:FF:000005">
    <property type="entry name" value="Exocyst complex component Sec6"/>
    <property type="match status" value="1"/>
</dbReference>
<keyword evidence="3" id="KW-0268">Exocytosis</keyword>
<evidence type="ECO:0000256" key="2">
    <source>
        <dbReference type="ARBA" id="ARBA00022448"/>
    </source>
</evidence>
<dbReference type="Gene3D" id="1.10.357.70">
    <property type="entry name" value="Exocyst complex component Sec6, C-terminal domain"/>
    <property type="match status" value="1"/>
</dbReference>
<dbReference type="GO" id="GO:0000149">
    <property type="term" value="F:SNARE binding"/>
    <property type="evidence" value="ECO:0007669"/>
    <property type="project" value="TreeGrafter"/>
</dbReference>
<dbReference type="Gene3D" id="1.10.357.50">
    <property type="match status" value="1"/>
</dbReference>
<name>A0AAI8VV24_9PEZI</name>
<evidence type="ECO:0000313" key="5">
    <source>
        <dbReference type="EMBL" id="CAJ2511275.1"/>
    </source>
</evidence>
<dbReference type="EMBL" id="CAUWAG010000018">
    <property type="protein sequence ID" value="CAJ2511275.1"/>
    <property type="molecule type" value="Genomic_DNA"/>
</dbReference>
<dbReference type="AlphaFoldDB" id="A0AAI8VV24"/>
<dbReference type="PANTHER" id="PTHR21292">
    <property type="entry name" value="EXOCYST COMPLEX COMPONENT SEC6-RELATED"/>
    <property type="match status" value="1"/>
</dbReference>
<protein>
    <submittedName>
        <fullName evidence="5">Uu.00g069000.m01.CDS01</fullName>
    </submittedName>
</protein>
<proteinExistence type="inferred from homology"/>
<keyword evidence="4" id="KW-0175">Coiled coil</keyword>
<keyword evidence="6" id="KW-1185">Reference proteome</keyword>
<feature type="coiled-coil region" evidence="4">
    <location>
        <begin position="104"/>
        <end position="165"/>
    </location>
</feature>
<dbReference type="FunFam" id="1.10.357.50:FF:000006">
    <property type="entry name" value="Exocyst complex component sec6"/>
    <property type="match status" value="1"/>
</dbReference>
<dbReference type="Pfam" id="PF06046">
    <property type="entry name" value="Sec6"/>
    <property type="match status" value="1"/>
</dbReference>
<gene>
    <name evidence="5" type="ORF">KHLLAP_LOCUS11743</name>
</gene>
<evidence type="ECO:0000313" key="6">
    <source>
        <dbReference type="Proteomes" id="UP001295740"/>
    </source>
</evidence>
<reference evidence="5" key="1">
    <citation type="submission" date="2023-10" db="EMBL/GenBank/DDBJ databases">
        <authorList>
            <person name="Hackl T."/>
        </authorList>
    </citation>
    <scope>NUCLEOTIDE SEQUENCE</scope>
</reference>
<comment type="caution">
    <text evidence="5">The sequence shown here is derived from an EMBL/GenBank/DDBJ whole genome shotgun (WGS) entry which is preliminary data.</text>
</comment>
<dbReference type="Proteomes" id="UP001295740">
    <property type="component" value="Unassembled WGS sequence"/>
</dbReference>
<dbReference type="InterPro" id="IPR042532">
    <property type="entry name" value="EXOC3/Sec6_C"/>
</dbReference>
<dbReference type="GO" id="GO:0051601">
    <property type="term" value="P:exocyst localization"/>
    <property type="evidence" value="ECO:0007669"/>
    <property type="project" value="TreeGrafter"/>
</dbReference>
<dbReference type="InterPro" id="IPR010326">
    <property type="entry name" value="EXOC3/Sec6"/>
</dbReference>